<dbReference type="FunFam" id="1.20.1270.50:FF:000004">
    <property type="entry name" value="alpha-mannosidase 2C1 isoform X1"/>
    <property type="match status" value="1"/>
</dbReference>
<dbReference type="GO" id="GO:0009313">
    <property type="term" value="P:oligosaccharide catabolic process"/>
    <property type="evidence" value="ECO:0007669"/>
    <property type="project" value="TreeGrafter"/>
</dbReference>
<dbReference type="InterPro" id="IPR027291">
    <property type="entry name" value="Glyco_hydro_38_N_sf"/>
</dbReference>
<accession>A0A1G9RT48</accession>
<dbReference type="Pfam" id="PF09261">
    <property type="entry name" value="Alpha-mann_mid"/>
    <property type="match status" value="1"/>
</dbReference>
<dbReference type="Gene3D" id="3.20.110.10">
    <property type="entry name" value="Glycoside hydrolase 38, N terminal domain"/>
    <property type="match status" value="1"/>
</dbReference>
<evidence type="ECO:0000256" key="5">
    <source>
        <dbReference type="SAM" id="MobiDB-lite"/>
    </source>
</evidence>
<dbReference type="SUPFAM" id="SSF88688">
    <property type="entry name" value="Families 57/38 glycoside transferase middle domain"/>
    <property type="match status" value="1"/>
</dbReference>
<keyword evidence="4" id="KW-0326">Glycosidase</keyword>
<keyword evidence="3" id="KW-0378">Hydrolase</keyword>
<feature type="region of interest" description="Disordered" evidence="5">
    <location>
        <begin position="810"/>
        <end position="839"/>
    </location>
</feature>
<dbReference type="PANTHER" id="PTHR46017:SF1">
    <property type="entry name" value="ALPHA-MANNOSIDASE 2C1"/>
    <property type="match status" value="1"/>
</dbReference>
<evidence type="ECO:0000313" key="8">
    <source>
        <dbReference type="Proteomes" id="UP000183376"/>
    </source>
</evidence>
<dbReference type="EMBL" id="LT629701">
    <property type="protein sequence ID" value="SDM26406.1"/>
    <property type="molecule type" value="Genomic_DNA"/>
</dbReference>
<dbReference type="SMART" id="SM00872">
    <property type="entry name" value="Alpha-mann_mid"/>
    <property type="match status" value="1"/>
</dbReference>
<evidence type="ECO:0000256" key="1">
    <source>
        <dbReference type="ARBA" id="ARBA00009792"/>
    </source>
</evidence>
<dbReference type="GO" id="GO:0004559">
    <property type="term" value="F:alpha-mannosidase activity"/>
    <property type="evidence" value="ECO:0007669"/>
    <property type="project" value="InterPro"/>
</dbReference>
<dbReference type="GO" id="GO:0046872">
    <property type="term" value="F:metal ion binding"/>
    <property type="evidence" value="ECO:0007669"/>
    <property type="project" value="UniProtKB-KW"/>
</dbReference>
<keyword evidence="2" id="KW-0479">Metal-binding</keyword>
<dbReference type="OrthoDB" id="1049785at2"/>
<dbReference type="AlphaFoldDB" id="A0A1G9RT48"/>
<dbReference type="Proteomes" id="UP000183376">
    <property type="component" value="Chromosome I"/>
</dbReference>
<dbReference type="GO" id="GO:0030246">
    <property type="term" value="F:carbohydrate binding"/>
    <property type="evidence" value="ECO:0007669"/>
    <property type="project" value="InterPro"/>
</dbReference>
<dbReference type="eggNOG" id="COG0383">
    <property type="taxonomic scope" value="Bacteria"/>
</dbReference>
<dbReference type="Pfam" id="PF07748">
    <property type="entry name" value="Glyco_hydro_38C"/>
    <property type="match status" value="1"/>
</dbReference>
<evidence type="ECO:0000256" key="4">
    <source>
        <dbReference type="ARBA" id="ARBA00023295"/>
    </source>
</evidence>
<dbReference type="InterPro" id="IPR011682">
    <property type="entry name" value="Glyco_hydro_38_C"/>
</dbReference>
<name>A0A1G9RT48_ALLAB</name>
<dbReference type="CDD" id="cd10789">
    <property type="entry name" value="GH38N_AMII_ER_cytosolic"/>
    <property type="match status" value="1"/>
</dbReference>
<dbReference type="Pfam" id="PF01074">
    <property type="entry name" value="Glyco_hydro_38N"/>
    <property type="match status" value="1"/>
</dbReference>
<proteinExistence type="inferred from homology"/>
<sequence>MDQRVLHMIGNSHIDPVWLWQWPEGYQEVRATFQSAVDRMTEYPEFVFTMDGVVYLAWVEESDPELFERISERIAEGRWQVAGGWWVEPDCNLPGGESFARHGLYSQRYLREKFGVMATTGCNVDPFGHNASIPQILRKSGMDSYIFMRPGPHEMTLPGPYFWWESADGSRVLTYRIPHEYCSSSQDLGYQVDKSLAQLPPDLPELMVFYGVGNHGGGPTKANLDSIRRLDAVDGLPSMKCSWPRTYFDGLVERGEDIPVHTGELQHHAVGCYSAHSGVKRWNRQSENLLARAEKWSAIASVVAGIPYPLADFDAAWKLVLFNQSHDTLGGCSIEPAYEDSRDQYGHAKSLANNAFNHAVQSLSRRIDIPAEPEMTPLVVFNPHPWPLRTGVEFEFGGFPAFDAKAVDDDGEPVAVQRIRSSATVQGWRRKLVLDADVPPMGYRTYRIYPAKETPASTLVRAEDSVLENEFLAVEFDRATGWLTSLRDKVSDVELINGNSTGHAVVIEDLSDTWGHRVRSYDKVAGEFAVDSVRLVENGPVRAIVRVRSTYNNSTLVEEFVLGAHERHVEVRVTLDWQEKQRMLKLRFPTALSEAKATFEIPYGHIERPTDGSEEAAQSWVDVSGTLPGGRTAGLSVLNDGKYGHDVRDSDIGITVARSPVYAWHEPKELEPEEFYSYLDQGIQQFTYRLVPHAGDWRKAETVRSAAELNQRAFTLLESYHEGDLPQRQSFLAVDNEAVLLTVLKGAQDDDGDLVVRAYETTRQEVEATIELPLLNRMVHGRFGPSEIKTFRVPRDPEQPIVETDLLEYPVPATEPHAPEQPPHATHAGVVESASGPQP</sequence>
<dbReference type="Gene3D" id="1.20.1270.50">
    <property type="entry name" value="Glycoside hydrolase family 38, central domain"/>
    <property type="match status" value="1"/>
</dbReference>
<dbReference type="PANTHER" id="PTHR46017">
    <property type="entry name" value="ALPHA-MANNOSIDASE 2C1"/>
    <property type="match status" value="1"/>
</dbReference>
<dbReference type="SUPFAM" id="SSF88713">
    <property type="entry name" value="Glycoside hydrolase/deacetylase"/>
    <property type="match status" value="1"/>
</dbReference>
<evidence type="ECO:0000256" key="3">
    <source>
        <dbReference type="ARBA" id="ARBA00022801"/>
    </source>
</evidence>
<dbReference type="InterPro" id="IPR015341">
    <property type="entry name" value="Glyco_hydro_38_cen"/>
</dbReference>
<dbReference type="InterPro" id="IPR028995">
    <property type="entry name" value="Glyco_hydro_57/38_cen_sf"/>
</dbReference>
<evidence type="ECO:0000256" key="2">
    <source>
        <dbReference type="ARBA" id="ARBA00022723"/>
    </source>
</evidence>
<protein>
    <submittedName>
        <fullName evidence="7">Alpha-mannosidase</fullName>
    </submittedName>
</protein>
<dbReference type="InterPro" id="IPR011330">
    <property type="entry name" value="Glyco_hydro/deAcase_b/a-brl"/>
</dbReference>
<feature type="domain" description="Glycoside hydrolase family 38 central" evidence="6">
    <location>
        <begin position="266"/>
        <end position="345"/>
    </location>
</feature>
<evidence type="ECO:0000313" key="7">
    <source>
        <dbReference type="EMBL" id="SDM26406.1"/>
    </source>
</evidence>
<reference evidence="7 8" key="1">
    <citation type="submission" date="2016-10" db="EMBL/GenBank/DDBJ databases">
        <authorList>
            <person name="de Groot N.N."/>
        </authorList>
    </citation>
    <scope>NUCLEOTIDE SEQUENCE [LARGE SCALE GENOMIC DNA]</scope>
    <source>
        <strain evidence="7 8">DSM 44149</strain>
    </source>
</reference>
<dbReference type="STRING" id="211114.SAMN04489726_0664"/>
<dbReference type="InterPro" id="IPR000602">
    <property type="entry name" value="Glyco_hydro_38_N"/>
</dbReference>
<dbReference type="GO" id="GO:0006013">
    <property type="term" value="P:mannose metabolic process"/>
    <property type="evidence" value="ECO:0007669"/>
    <property type="project" value="InterPro"/>
</dbReference>
<dbReference type="InterPro" id="IPR037094">
    <property type="entry name" value="Glyco_hydro_38_cen_sf"/>
</dbReference>
<comment type="similarity">
    <text evidence="1">Belongs to the glycosyl hydrolase 38 family.</text>
</comment>
<dbReference type="Gene3D" id="2.70.98.30">
    <property type="entry name" value="Golgi alpha-mannosidase II, domain 4"/>
    <property type="match status" value="1"/>
</dbReference>
<gene>
    <name evidence="7" type="ORF">SAMN04489726_0664</name>
</gene>
<dbReference type="InterPro" id="IPR011013">
    <property type="entry name" value="Gal_mutarotase_sf_dom"/>
</dbReference>
<dbReference type="SUPFAM" id="SSF74650">
    <property type="entry name" value="Galactose mutarotase-like"/>
    <property type="match status" value="1"/>
</dbReference>
<organism evidence="7 8">
    <name type="scientific">Allokutzneria albata</name>
    <name type="common">Kibdelosporangium albatum</name>
    <dbReference type="NCBI Taxonomy" id="211114"/>
    <lineage>
        <taxon>Bacteria</taxon>
        <taxon>Bacillati</taxon>
        <taxon>Actinomycetota</taxon>
        <taxon>Actinomycetes</taxon>
        <taxon>Pseudonocardiales</taxon>
        <taxon>Pseudonocardiaceae</taxon>
        <taxon>Allokutzneria</taxon>
    </lineage>
</organism>
<dbReference type="RefSeq" id="WP_063766668.1">
    <property type="nucleotide sequence ID" value="NZ_JOEF01000025.1"/>
</dbReference>
<evidence type="ECO:0000259" key="6">
    <source>
        <dbReference type="SMART" id="SM00872"/>
    </source>
</evidence>
<keyword evidence="8" id="KW-1185">Reference proteome</keyword>